<keyword evidence="3" id="KW-1185">Reference proteome</keyword>
<proteinExistence type="predicted"/>
<dbReference type="EMBL" id="MU825910">
    <property type="protein sequence ID" value="KAJ7382958.1"/>
    <property type="molecule type" value="Genomic_DNA"/>
</dbReference>
<name>A0A9W9ZLE8_9CNID</name>
<feature type="region of interest" description="Disordered" evidence="1">
    <location>
        <begin position="12"/>
        <end position="34"/>
    </location>
</feature>
<organism evidence="2 3">
    <name type="scientific">Desmophyllum pertusum</name>
    <dbReference type="NCBI Taxonomy" id="174260"/>
    <lineage>
        <taxon>Eukaryota</taxon>
        <taxon>Metazoa</taxon>
        <taxon>Cnidaria</taxon>
        <taxon>Anthozoa</taxon>
        <taxon>Hexacorallia</taxon>
        <taxon>Scleractinia</taxon>
        <taxon>Caryophylliina</taxon>
        <taxon>Caryophylliidae</taxon>
        <taxon>Desmophyllum</taxon>
    </lineage>
</organism>
<protein>
    <submittedName>
        <fullName evidence="2">Uncharacterized protein</fullName>
    </submittedName>
</protein>
<reference evidence="2" key="1">
    <citation type="submission" date="2023-01" db="EMBL/GenBank/DDBJ databases">
        <title>Genome assembly of the deep-sea coral Lophelia pertusa.</title>
        <authorList>
            <person name="Herrera S."/>
            <person name="Cordes E."/>
        </authorList>
    </citation>
    <scope>NUCLEOTIDE SEQUENCE</scope>
    <source>
        <strain evidence="2">USNM1676648</strain>
        <tissue evidence="2">Polyp</tissue>
    </source>
</reference>
<dbReference type="AlphaFoldDB" id="A0A9W9ZLE8"/>
<evidence type="ECO:0000256" key="1">
    <source>
        <dbReference type="SAM" id="MobiDB-lite"/>
    </source>
</evidence>
<accession>A0A9W9ZLE8</accession>
<dbReference type="Proteomes" id="UP001163046">
    <property type="component" value="Unassembled WGS sequence"/>
</dbReference>
<sequence>MPKSFLLKRRSLQGSGNSGVKLTEMHEREADEKKRPLKTVLEEPDYRAVLEKPKEHTSVVPQFEDANFNATTALALNEKYMSFATSNQFSIFSPFYHIGVQPDRVTSFHDLKNRADYSNMHAARNEHLEWRRELSSLRQHLMMFLSVKCPL</sequence>
<gene>
    <name evidence="2" type="ORF">OS493_031734</name>
</gene>
<evidence type="ECO:0000313" key="3">
    <source>
        <dbReference type="Proteomes" id="UP001163046"/>
    </source>
</evidence>
<feature type="compositionally biased region" description="Basic and acidic residues" evidence="1">
    <location>
        <begin position="23"/>
        <end position="34"/>
    </location>
</feature>
<evidence type="ECO:0000313" key="2">
    <source>
        <dbReference type="EMBL" id="KAJ7382958.1"/>
    </source>
</evidence>
<comment type="caution">
    <text evidence="2">The sequence shown here is derived from an EMBL/GenBank/DDBJ whole genome shotgun (WGS) entry which is preliminary data.</text>
</comment>